<evidence type="ECO:0000313" key="1">
    <source>
        <dbReference type="EMBL" id="RTQ53224.1"/>
    </source>
</evidence>
<proteinExistence type="predicted"/>
<dbReference type="Proteomes" id="UP000282184">
    <property type="component" value="Unassembled WGS sequence"/>
</dbReference>
<accession>A0A431U7I1</accession>
<keyword evidence="2" id="KW-1185">Reference proteome</keyword>
<organism evidence="1 2">
    <name type="scientific">Hymenobacter gummosus</name>
    <dbReference type="NCBI Taxonomy" id="1776032"/>
    <lineage>
        <taxon>Bacteria</taxon>
        <taxon>Pseudomonadati</taxon>
        <taxon>Bacteroidota</taxon>
        <taxon>Cytophagia</taxon>
        <taxon>Cytophagales</taxon>
        <taxon>Hymenobacteraceae</taxon>
        <taxon>Hymenobacter</taxon>
    </lineage>
</organism>
<sequence>MIAALIRSFRKSNELKRISKLMAKPIDRSNMSAMLAQMGQKDKLENELVALCLKDEGIRLVLDKHGADEADLKAIRDRLSLHGAGQWAGGHLVSASSIAYAAPLDYLLDIYKGPYGAEKEIWDSAAYRLVEYFERGETGEV</sequence>
<dbReference type="EMBL" id="RXOF01000001">
    <property type="protein sequence ID" value="RTQ53224.1"/>
    <property type="molecule type" value="Genomic_DNA"/>
</dbReference>
<dbReference type="RefSeq" id="WP_126691152.1">
    <property type="nucleotide sequence ID" value="NZ_RXOF01000001.1"/>
</dbReference>
<protein>
    <submittedName>
        <fullName evidence="1">Uncharacterized protein</fullName>
    </submittedName>
</protein>
<reference evidence="1 2" key="1">
    <citation type="submission" date="2018-12" db="EMBL/GenBank/DDBJ databases">
        <title>Hymenobacter gummosus sp. nov., isolated from a spring.</title>
        <authorList>
            <person name="Nie L."/>
        </authorList>
    </citation>
    <scope>NUCLEOTIDE SEQUENCE [LARGE SCALE GENOMIC DNA]</scope>
    <source>
        <strain evidence="1 2">KCTC 52166</strain>
    </source>
</reference>
<comment type="caution">
    <text evidence="1">The sequence shown here is derived from an EMBL/GenBank/DDBJ whole genome shotgun (WGS) entry which is preliminary data.</text>
</comment>
<name>A0A431U7I1_9BACT</name>
<evidence type="ECO:0000313" key="2">
    <source>
        <dbReference type="Proteomes" id="UP000282184"/>
    </source>
</evidence>
<gene>
    <name evidence="1" type="ORF">EJV47_00325</name>
</gene>
<dbReference type="AlphaFoldDB" id="A0A431U7I1"/>